<dbReference type="EMBL" id="JAQQBS010000001">
    <property type="protein sequence ID" value="KAK0177161.1"/>
    <property type="molecule type" value="Genomic_DNA"/>
</dbReference>
<comment type="caution">
    <text evidence="1">The sequence shown here is derived from an EMBL/GenBank/DDBJ whole genome shotgun (WGS) entry which is preliminary data.</text>
</comment>
<organism evidence="1 2">
    <name type="scientific">Microctonus aethiopoides</name>
    <dbReference type="NCBI Taxonomy" id="144406"/>
    <lineage>
        <taxon>Eukaryota</taxon>
        <taxon>Metazoa</taxon>
        <taxon>Ecdysozoa</taxon>
        <taxon>Arthropoda</taxon>
        <taxon>Hexapoda</taxon>
        <taxon>Insecta</taxon>
        <taxon>Pterygota</taxon>
        <taxon>Neoptera</taxon>
        <taxon>Endopterygota</taxon>
        <taxon>Hymenoptera</taxon>
        <taxon>Apocrita</taxon>
        <taxon>Ichneumonoidea</taxon>
        <taxon>Braconidae</taxon>
        <taxon>Euphorinae</taxon>
        <taxon>Microctonus</taxon>
    </lineage>
</organism>
<sequence>MNIEIRTGFEKIKHTINFQPQTMAKGQKLSEAHHCRQVVEHRCNRQSYLIEGKIIRQASVSQTPYSVKLWVNVRYYVNCKCKHIASLIYYINTDQSKTKTSSEQVWGKPSDKKFVQEKYSKGRFFDQMYPPPPPSVQNVVSIPPRLEELTKGSALRQMLLAEIIKDESENSIPKLMSEILDKVENILENEAKVKEKQQFVEGVEACVETFFFLEEYKVYEQFDFNSLNNDLKDYYQNTILNTDIEILKLCCDTVEQSLNNMWRKERSLRISASSKVHKIKIRNKKTIESLVNEFIEDKSIKNKSLDYGLKNEIKAKVLYEKLHNCKVFSVGVIIIQQGSFTYTVFRDENFIENVILQSEEFYFKYYLPALHAKDLKQVCDHSVESLKRTFTGKNIANM</sequence>
<reference evidence="1" key="1">
    <citation type="journal article" date="2023" name="bioRxiv">
        <title>Scaffold-level genome assemblies of two parasitoid biocontrol wasps reveal the parthenogenesis mechanism and an associated novel virus.</title>
        <authorList>
            <person name="Inwood S."/>
            <person name="Skelly J."/>
            <person name="Guhlin J."/>
            <person name="Harrop T."/>
            <person name="Goldson S."/>
            <person name="Dearden P."/>
        </authorList>
    </citation>
    <scope>NUCLEOTIDE SEQUENCE</scope>
    <source>
        <strain evidence="1">Irish</strain>
        <tissue evidence="1">Whole body</tissue>
    </source>
</reference>
<protein>
    <submittedName>
        <fullName evidence="1">Uncharacterized protein</fullName>
    </submittedName>
</protein>
<dbReference type="Proteomes" id="UP001168990">
    <property type="component" value="Unassembled WGS sequence"/>
</dbReference>
<proteinExistence type="predicted"/>
<dbReference type="Gene3D" id="3.90.320.10">
    <property type="match status" value="1"/>
</dbReference>
<evidence type="ECO:0000313" key="1">
    <source>
        <dbReference type="EMBL" id="KAK0177161.1"/>
    </source>
</evidence>
<dbReference type="InterPro" id="IPR011604">
    <property type="entry name" value="PDDEXK-like_dom_sf"/>
</dbReference>
<reference evidence="1" key="2">
    <citation type="submission" date="2023-03" db="EMBL/GenBank/DDBJ databases">
        <authorList>
            <person name="Inwood S.N."/>
            <person name="Skelly J.G."/>
            <person name="Guhlin J."/>
            <person name="Harrop T.W.R."/>
            <person name="Goldson S.G."/>
            <person name="Dearden P.K."/>
        </authorList>
    </citation>
    <scope>NUCLEOTIDE SEQUENCE</scope>
    <source>
        <strain evidence="1">Irish</strain>
        <tissue evidence="1">Whole body</tissue>
    </source>
</reference>
<evidence type="ECO:0000313" key="2">
    <source>
        <dbReference type="Proteomes" id="UP001168990"/>
    </source>
</evidence>
<accession>A0AA39KXF1</accession>
<dbReference type="AlphaFoldDB" id="A0AA39KXF1"/>
<gene>
    <name evidence="1" type="ORF">PV328_001240</name>
</gene>
<keyword evidence="2" id="KW-1185">Reference proteome</keyword>
<name>A0AA39KXF1_9HYME</name>